<dbReference type="InterPro" id="IPR022796">
    <property type="entry name" value="Chloroa_b-bind"/>
</dbReference>
<organism evidence="9">
    <name type="scientific">Fibrocapsa japonica</name>
    <dbReference type="NCBI Taxonomy" id="94617"/>
    <lineage>
        <taxon>Eukaryota</taxon>
        <taxon>Sar</taxon>
        <taxon>Stramenopiles</taxon>
        <taxon>Ochrophyta</taxon>
        <taxon>Raphidophyceae</taxon>
        <taxon>Chattonellales</taxon>
        <taxon>Chattonellaceae</taxon>
        <taxon>Fibrocapsa</taxon>
    </lineage>
</organism>
<dbReference type="Pfam" id="PF00504">
    <property type="entry name" value="Chloroa_b-bind"/>
    <property type="match status" value="1"/>
</dbReference>
<reference evidence="9" key="1">
    <citation type="submission" date="2021-01" db="EMBL/GenBank/DDBJ databases">
        <authorList>
            <person name="Corre E."/>
            <person name="Pelletier E."/>
            <person name="Niang G."/>
            <person name="Scheremetjew M."/>
            <person name="Finn R."/>
            <person name="Kale V."/>
            <person name="Holt S."/>
            <person name="Cochrane G."/>
            <person name="Meng A."/>
            <person name="Brown T."/>
            <person name="Cohen L."/>
        </authorList>
    </citation>
    <scope>NUCLEOTIDE SEQUENCE</scope>
    <source>
        <strain evidence="9">CCMP1661</strain>
    </source>
</reference>
<evidence type="ECO:0000256" key="1">
    <source>
        <dbReference type="ARBA" id="ARBA00004022"/>
    </source>
</evidence>
<feature type="binding site" evidence="7">
    <location>
        <position position="71"/>
    </location>
    <ligand>
        <name>chlorophyll a</name>
        <dbReference type="ChEBI" id="CHEBI:58416"/>
        <label>1</label>
    </ligand>
</feature>
<proteinExistence type="inferred from homology"/>
<feature type="binding site" evidence="7">
    <location>
        <position position="205"/>
    </location>
    <ligand>
        <name>chlorophyll a</name>
        <dbReference type="ChEBI" id="CHEBI:58416"/>
        <label>1</label>
    </ligand>
</feature>
<keyword evidence="7" id="KW-0157">Chromophore</keyword>
<dbReference type="AlphaFoldDB" id="A0A7S2V5J8"/>
<evidence type="ECO:0000313" key="9">
    <source>
        <dbReference type="EMBL" id="CAD9868999.1"/>
    </source>
</evidence>
<keyword evidence="8" id="KW-0732">Signal</keyword>
<feature type="binding site" description="axial binding residue" evidence="7">
    <location>
        <position position="136"/>
    </location>
    <ligand>
        <name>chlorophyll b</name>
        <dbReference type="ChEBI" id="CHEBI:61721"/>
        <label>1</label>
    </ligand>
    <ligandPart>
        <name>Mg</name>
        <dbReference type="ChEBI" id="CHEBI:25107"/>
    </ligandPart>
</feature>
<dbReference type="GO" id="GO:0016168">
    <property type="term" value="F:chlorophyll binding"/>
    <property type="evidence" value="ECO:0007669"/>
    <property type="project" value="UniProtKB-KW"/>
</dbReference>
<sequence>MAKSVAVAAMVGLVGSALGFQAPAPLTSVTSGSSKVSMMAEMSKSVPFLSKPPLLDGTLAGDEGFDPLRLSEINDVGIDLYWLREAEMKHGRVAMMAAAGVMWVELFGSLPGMPSAEGASQMDVFWTLWAEKPALVGASLVFFTIIELTSGYAITAGREAGREPGDWGYDPTGLTRNEKTKKDLQLKEIRNGRLAMFAAAGQILQGLTTHQPAFENFKALFTWNL</sequence>
<evidence type="ECO:0000256" key="4">
    <source>
        <dbReference type="ARBA" id="ARBA00022528"/>
    </source>
</evidence>
<name>A0A7S2V5J8_9STRA</name>
<feature type="signal peptide" evidence="8">
    <location>
        <begin position="1"/>
        <end position="19"/>
    </location>
</feature>
<evidence type="ECO:0000256" key="8">
    <source>
        <dbReference type="SAM" id="SignalP"/>
    </source>
</evidence>
<keyword evidence="4" id="KW-0150">Chloroplast</keyword>
<dbReference type="EMBL" id="HBHR01017677">
    <property type="protein sequence ID" value="CAD9868999.1"/>
    <property type="molecule type" value="Transcribed_RNA"/>
</dbReference>
<feature type="binding site" evidence="7">
    <location>
        <position position="90"/>
    </location>
    <ligand>
        <name>chlorophyll a</name>
        <dbReference type="ChEBI" id="CHEBI:58416"/>
        <label>1</label>
    </ligand>
</feature>
<evidence type="ECO:0000256" key="6">
    <source>
        <dbReference type="ARBA" id="ARBA00022640"/>
    </source>
</evidence>
<comment type="subcellular location">
    <subcellularLocation>
        <location evidence="2">Plastid</location>
        <location evidence="2">Chloroplast</location>
    </subcellularLocation>
</comment>
<dbReference type="PANTHER" id="PTHR21649">
    <property type="entry name" value="CHLOROPHYLL A/B BINDING PROTEIN"/>
    <property type="match status" value="1"/>
</dbReference>
<feature type="binding site" evidence="7">
    <location>
        <position position="193"/>
    </location>
    <ligand>
        <name>chlorophyll a</name>
        <dbReference type="ChEBI" id="CHEBI:58416"/>
        <label>1</label>
    </ligand>
</feature>
<protein>
    <submittedName>
        <fullName evidence="9">Uncharacterized protein</fullName>
    </submittedName>
</protein>
<keyword evidence="6" id="KW-0934">Plastid</keyword>
<feature type="binding site" evidence="7">
    <location>
        <position position="187"/>
    </location>
    <ligand>
        <name>chlorophyll a</name>
        <dbReference type="ChEBI" id="CHEBI:58416"/>
        <label>1</label>
    </ligand>
</feature>
<evidence type="ECO:0000256" key="2">
    <source>
        <dbReference type="ARBA" id="ARBA00004229"/>
    </source>
</evidence>
<dbReference type="GO" id="GO:0016020">
    <property type="term" value="C:membrane"/>
    <property type="evidence" value="ECO:0007669"/>
    <property type="project" value="InterPro"/>
</dbReference>
<accession>A0A7S2V5J8</accession>
<keyword evidence="7" id="KW-0148">Chlorophyll</keyword>
<evidence type="ECO:0000256" key="7">
    <source>
        <dbReference type="PIRSR" id="PIRSR601344-1"/>
    </source>
</evidence>
<feature type="binding site" evidence="7">
    <location>
        <position position="87"/>
    </location>
    <ligand>
        <name>chlorophyll a</name>
        <dbReference type="ChEBI" id="CHEBI:58416"/>
        <label>1</label>
    </ligand>
</feature>
<feature type="binding site" evidence="7">
    <location>
        <position position="191"/>
    </location>
    <ligand>
        <name>chlorophyll a</name>
        <dbReference type="ChEBI" id="CHEBI:58416"/>
        <label>1</label>
    </ligand>
</feature>
<feature type="binding site" description="axial binding residue" evidence="7">
    <location>
        <position position="92"/>
    </location>
    <ligand>
        <name>chlorophyll b</name>
        <dbReference type="ChEBI" id="CHEBI:61721"/>
        <label>1</label>
    </ligand>
    <ligandPart>
        <name>Mg</name>
        <dbReference type="ChEBI" id="CHEBI:25107"/>
    </ligandPart>
</feature>
<dbReference type="SUPFAM" id="SSF103511">
    <property type="entry name" value="Chlorophyll a-b binding protein"/>
    <property type="match status" value="1"/>
</dbReference>
<dbReference type="InterPro" id="IPR001344">
    <property type="entry name" value="Chloro_AB-bd_pln"/>
</dbReference>
<keyword evidence="5" id="KW-0602">Photosynthesis</keyword>
<gene>
    <name evidence="9" type="ORF">FJAP1339_LOCUS8875</name>
</gene>
<comment type="function">
    <text evidence="1">The light-harvesting complex (LHC) functions as a light receptor, it captures and delivers excitation energy to photosystems with which it is closely associated. Energy is transferred from the carotenoid and chlorophyll C (or B) to chlorophyll A and the photosynthetic reaction centers where it is used to synthesize ATP and reducing power.</text>
</comment>
<feature type="binding site" evidence="7">
    <location>
        <position position="188"/>
    </location>
    <ligand>
        <name>chlorophyll a</name>
        <dbReference type="ChEBI" id="CHEBI:58416"/>
        <label>1</label>
    </ligand>
</feature>
<dbReference type="Gene3D" id="1.10.3460.10">
    <property type="entry name" value="Chlorophyll a/b binding protein domain"/>
    <property type="match status" value="1"/>
</dbReference>
<dbReference type="GO" id="GO:0009765">
    <property type="term" value="P:photosynthesis, light harvesting"/>
    <property type="evidence" value="ECO:0007669"/>
    <property type="project" value="InterPro"/>
</dbReference>
<dbReference type="GO" id="GO:0009507">
    <property type="term" value="C:chloroplast"/>
    <property type="evidence" value="ECO:0007669"/>
    <property type="project" value="UniProtKB-SubCell"/>
</dbReference>
<evidence type="ECO:0000256" key="5">
    <source>
        <dbReference type="ARBA" id="ARBA00022531"/>
    </source>
</evidence>
<feature type="chain" id="PRO_5031254051" evidence="8">
    <location>
        <begin position="20"/>
        <end position="225"/>
    </location>
</feature>
<evidence type="ECO:0000256" key="3">
    <source>
        <dbReference type="ARBA" id="ARBA00005933"/>
    </source>
</evidence>
<comment type="similarity">
    <text evidence="3">Belongs to the fucoxanthin chlorophyll protein family.</text>
</comment>